<organism evidence="6 7">
    <name type="scientific">Gracilibacillus caseinilyticus</name>
    <dbReference type="NCBI Taxonomy" id="2932256"/>
    <lineage>
        <taxon>Bacteria</taxon>
        <taxon>Bacillati</taxon>
        <taxon>Bacillota</taxon>
        <taxon>Bacilli</taxon>
        <taxon>Bacillales</taxon>
        <taxon>Bacillaceae</taxon>
        <taxon>Gracilibacillus</taxon>
    </lineage>
</organism>
<reference evidence="6 7" key="1">
    <citation type="submission" date="2022-04" db="EMBL/GenBank/DDBJ databases">
        <title>Gracilibacillus sp. isolated from saltern.</title>
        <authorList>
            <person name="Won M."/>
            <person name="Lee C.-M."/>
            <person name="Woen H.-Y."/>
            <person name="Kwon S.-W."/>
        </authorList>
    </citation>
    <scope>NUCLEOTIDE SEQUENCE [LARGE SCALE GENOMIC DNA]</scope>
    <source>
        <strain evidence="6 7">SSWR10-1</strain>
    </source>
</reference>
<dbReference type="InterPro" id="IPR002401">
    <property type="entry name" value="Cyt_P450_E_grp-I"/>
</dbReference>
<keyword evidence="3" id="KW-0479">Metal-binding</keyword>
<gene>
    <name evidence="6" type="ORF">MUN88_21580</name>
</gene>
<dbReference type="EMBL" id="CP095072">
    <property type="protein sequence ID" value="UOQ48584.1"/>
    <property type="molecule type" value="Genomic_DNA"/>
</dbReference>
<comment type="similarity">
    <text evidence="1">Belongs to the cytochrome P450 family.</text>
</comment>
<evidence type="ECO:0000256" key="2">
    <source>
        <dbReference type="ARBA" id="ARBA00022617"/>
    </source>
</evidence>
<dbReference type="Pfam" id="PF00067">
    <property type="entry name" value="p450"/>
    <property type="match status" value="1"/>
</dbReference>
<dbReference type="PRINTS" id="PR00463">
    <property type="entry name" value="EP450I"/>
</dbReference>
<dbReference type="PANTHER" id="PTHR24302">
    <property type="entry name" value="CYTOCHROME P450 FAMILY 3"/>
    <property type="match status" value="1"/>
</dbReference>
<dbReference type="InterPro" id="IPR001128">
    <property type="entry name" value="Cyt_P450"/>
</dbReference>
<evidence type="ECO:0000256" key="5">
    <source>
        <dbReference type="ARBA" id="ARBA00023004"/>
    </source>
</evidence>
<dbReference type="CDD" id="cd11067">
    <property type="entry name" value="CYP152"/>
    <property type="match status" value="1"/>
</dbReference>
<dbReference type="InterPro" id="IPR050705">
    <property type="entry name" value="Cytochrome_P450_3A"/>
</dbReference>
<keyword evidence="7" id="KW-1185">Reference proteome</keyword>
<name>A0ABY4EY75_9BACI</name>
<evidence type="ECO:0000256" key="1">
    <source>
        <dbReference type="ARBA" id="ARBA00010617"/>
    </source>
</evidence>
<accession>A0ABY4EY75</accession>
<sequence>MAMPKENGLDHTLEVLKEGYHYIMNHAEKFDHRIFETRFLAEKVICMVGKEEAELFYDNERFSRKNAAPGRIQKTLFGQGGVQGLDGQAHHHRKSLFMSLMTKEKLTEMQLLVREEWRAEVDANQEKMEVYDAAKNVLTRAALKWTGVSLASADAEQWVDELSDMFEHAANVGPKHWKARYSRIKAQGWLEDMVEKVRNHELAADQDRALYQFSMHKDHNGECLDKNIVAVELLNVLRPIVAIAVYIDFLMLSIHDFPEKVAHIQNGDARSFIQEVRRYYPFFPFAAARVKQDFSWKGYEFKEGTLTLIDLYGTNHDPDIWENPDRFEPERFVDWKRNPFDFIPQGGGEFDIGHRCAGEWMTIDILKETAEFFVNEVSYSFPKQNFAYSMNDIPSLPKSGVVITFE</sequence>
<keyword evidence="5" id="KW-0408">Iron</keyword>
<keyword evidence="4" id="KW-0560">Oxidoreductase</keyword>
<evidence type="ECO:0000313" key="7">
    <source>
        <dbReference type="Proteomes" id="UP000831782"/>
    </source>
</evidence>
<dbReference type="Gene3D" id="1.10.630.10">
    <property type="entry name" value="Cytochrome P450"/>
    <property type="match status" value="1"/>
</dbReference>
<dbReference type="RefSeq" id="WP_244719310.1">
    <property type="nucleotide sequence ID" value="NZ_CP095072.1"/>
</dbReference>
<dbReference type="Proteomes" id="UP000831782">
    <property type="component" value="Chromosome"/>
</dbReference>
<evidence type="ECO:0000256" key="3">
    <source>
        <dbReference type="ARBA" id="ARBA00022723"/>
    </source>
</evidence>
<keyword evidence="2" id="KW-0349">Heme</keyword>
<dbReference type="SUPFAM" id="SSF48264">
    <property type="entry name" value="Cytochrome P450"/>
    <property type="match status" value="1"/>
</dbReference>
<dbReference type="InterPro" id="IPR036396">
    <property type="entry name" value="Cyt_P450_sf"/>
</dbReference>
<proteinExistence type="inferred from homology"/>
<evidence type="ECO:0000313" key="6">
    <source>
        <dbReference type="EMBL" id="UOQ48584.1"/>
    </source>
</evidence>
<evidence type="ECO:0000256" key="4">
    <source>
        <dbReference type="ARBA" id="ARBA00023002"/>
    </source>
</evidence>
<protein>
    <submittedName>
        <fullName evidence="6">Cytochrome P450</fullName>
    </submittedName>
</protein>
<dbReference type="PANTHER" id="PTHR24302:SF15">
    <property type="entry name" value="FATTY-ACID PEROXYGENASE"/>
    <property type="match status" value="1"/>
</dbReference>